<reference evidence="4 5" key="1">
    <citation type="submission" date="2019-09" db="EMBL/GenBank/DDBJ databases">
        <title>The Halomonas whole genome shotgun (WGS).</title>
        <authorList>
            <person name="Xie Z."/>
        </authorList>
    </citation>
    <scope>NUCLEOTIDE SEQUENCE [LARGE SCALE GENOMIC DNA]</scope>
    <source>
        <strain evidence="4 5">NBT06E8</strain>
    </source>
</reference>
<comment type="caution">
    <text evidence="4">The sequence shown here is derived from an EMBL/GenBank/DDBJ whole genome shotgun (WGS) entry which is preliminary data.</text>
</comment>
<dbReference type="RefSeq" id="WP_153844130.1">
    <property type="nucleotide sequence ID" value="NZ_ML762946.1"/>
</dbReference>
<evidence type="ECO:0000256" key="2">
    <source>
        <dbReference type="ARBA" id="ARBA00023002"/>
    </source>
</evidence>
<evidence type="ECO:0000256" key="1">
    <source>
        <dbReference type="ARBA" id="ARBA00022723"/>
    </source>
</evidence>
<dbReference type="EMBL" id="VWRT01000029">
    <property type="protein sequence ID" value="KAE8436910.1"/>
    <property type="molecule type" value="Genomic_DNA"/>
</dbReference>
<accession>A0ABQ6X7B0</accession>
<keyword evidence="1" id="KW-0479">Metal-binding</keyword>
<dbReference type="Gene3D" id="3.40.718.10">
    <property type="entry name" value="Isopropylmalate Dehydrogenase"/>
    <property type="match status" value="1"/>
</dbReference>
<keyword evidence="3" id="KW-0520">NAD</keyword>
<dbReference type="PANTHER" id="PTHR30004">
    <property type="entry name" value="4-HYDROXYTHREONINE-4-PHOSPHATE DEHYDROGENASE"/>
    <property type="match status" value="1"/>
</dbReference>
<keyword evidence="2" id="KW-0560">Oxidoreductase</keyword>
<keyword evidence="5" id="KW-1185">Reference proteome</keyword>
<organism evidence="4 5">
    <name type="scientific">Vreelandella piezotolerans</name>
    <dbReference type="NCBI Taxonomy" id="2609667"/>
    <lineage>
        <taxon>Bacteria</taxon>
        <taxon>Pseudomonadati</taxon>
        <taxon>Pseudomonadota</taxon>
        <taxon>Gammaproteobacteria</taxon>
        <taxon>Oceanospirillales</taxon>
        <taxon>Halomonadaceae</taxon>
        <taxon>Vreelandella</taxon>
    </lineage>
</organism>
<gene>
    <name evidence="4" type="ORF">F1978_17475</name>
</gene>
<evidence type="ECO:0000313" key="5">
    <source>
        <dbReference type="Proteomes" id="UP000466130"/>
    </source>
</evidence>
<dbReference type="Pfam" id="PF04166">
    <property type="entry name" value="PdxA"/>
    <property type="match status" value="1"/>
</dbReference>
<dbReference type="SUPFAM" id="SSF53659">
    <property type="entry name" value="Isocitrate/Isopropylmalate dehydrogenase-like"/>
    <property type="match status" value="1"/>
</dbReference>
<dbReference type="InterPro" id="IPR005255">
    <property type="entry name" value="PdxA_fam"/>
</dbReference>
<evidence type="ECO:0000313" key="4">
    <source>
        <dbReference type="EMBL" id="KAE8436910.1"/>
    </source>
</evidence>
<evidence type="ECO:0000256" key="3">
    <source>
        <dbReference type="ARBA" id="ARBA00023027"/>
    </source>
</evidence>
<dbReference type="Proteomes" id="UP000466130">
    <property type="component" value="Unassembled WGS sequence"/>
</dbReference>
<dbReference type="PANTHER" id="PTHR30004:SF6">
    <property type="entry name" value="D-THREONATE 4-PHOSPHATE DEHYDROGENASE"/>
    <property type="match status" value="1"/>
</dbReference>
<proteinExistence type="predicted"/>
<name>A0ABQ6X7B0_9GAMM</name>
<protein>
    <submittedName>
        <fullName evidence="4">4-hydroxythreonine-4-phosphate dehydrogenase PdxA</fullName>
    </submittedName>
</protein>
<sequence>MALSESRILVSIGDPNGVGPEIAVKAAAALAEDAVLRPVLVGDRHVVEPLSDTAGLRLAEGPEVWGAPGAIDLAPVEALDPTAHRPGEVSAAAGQATVDYIRAALDLYDRGLGRAIIGCPHSETAVNATGREFSGYPSLLAELRGTGPDSVFMMLVGGGLRIVHVTLHEGILGALNRITPELIEKASMAGVEALKALGIAVPRIGLFGFNPHASEGGLFGPEDLSIVTPARVRLAARGVDVEGPVGADTMLAMPGFDAFVCMYHDQGHIPVKLLAGRTASALAIGGGVLFSSVGHGAAFDIAGQNIADPEAILRTIRLLGGRA</sequence>